<protein>
    <submittedName>
        <fullName evidence="3">G protein-coupled receptor</fullName>
    </submittedName>
</protein>
<dbReference type="Pfam" id="PF10319">
    <property type="entry name" value="7TM_GPCR_Srj"/>
    <property type="match status" value="1"/>
</dbReference>
<feature type="transmembrane region" description="Helical" evidence="1">
    <location>
        <begin position="55"/>
        <end position="78"/>
    </location>
</feature>
<dbReference type="InterPro" id="IPR019423">
    <property type="entry name" value="7TM_GPCR_serpentine_rcpt_Srj"/>
</dbReference>
<dbReference type="AlphaFoldDB" id="A0A914W6T4"/>
<organism evidence="2 3">
    <name type="scientific">Plectus sambesii</name>
    <dbReference type="NCBI Taxonomy" id="2011161"/>
    <lineage>
        <taxon>Eukaryota</taxon>
        <taxon>Metazoa</taxon>
        <taxon>Ecdysozoa</taxon>
        <taxon>Nematoda</taxon>
        <taxon>Chromadorea</taxon>
        <taxon>Plectida</taxon>
        <taxon>Plectina</taxon>
        <taxon>Plectoidea</taxon>
        <taxon>Plectidae</taxon>
        <taxon>Plectus</taxon>
    </lineage>
</organism>
<keyword evidence="1" id="KW-0472">Membrane</keyword>
<dbReference type="SUPFAM" id="SSF81321">
    <property type="entry name" value="Family A G protein-coupled receptor-like"/>
    <property type="match status" value="1"/>
</dbReference>
<reference evidence="3" key="1">
    <citation type="submission" date="2022-11" db="UniProtKB">
        <authorList>
            <consortium name="WormBaseParasite"/>
        </authorList>
    </citation>
    <scope>IDENTIFICATION</scope>
</reference>
<dbReference type="Gene3D" id="1.20.1070.10">
    <property type="entry name" value="Rhodopsin 7-helix transmembrane proteins"/>
    <property type="match status" value="1"/>
</dbReference>
<feature type="transmembrane region" description="Helical" evidence="1">
    <location>
        <begin position="98"/>
        <end position="117"/>
    </location>
</feature>
<sequence>MYWFWYIRELMVVPISILSLSSVVCIVKLYLYIAKHIKSVSGYIEQSRLKDERSLLRAITMQGLLPLLSSTPALWMIYIGSLGKDADNWKVMLQSFSIGPFEIIAPFVNMSITLMSWNPVIDPLLTLFCVRQYRQVFVGWLRKFYYKTNIGQWLKMEAVSSTVYPL</sequence>
<keyword evidence="2" id="KW-1185">Reference proteome</keyword>
<evidence type="ECO:0000256" key="1">
    <source>
        <dbReference type="SAM" id="Phobius"/>
    </source>
</evidence>
<keyword evidence="1" id="KW-1133">Transmembrane helix</keyword>
<dbReference type="Proteomes" id="UP000887566">
    <property type="component" value="Unplaced"/>
</dbReference>
<feature type="transmembrane region" description="Helical" evidence="1">
    <location>
        <begin position="12"/>
        <end position="34"/>
    </location>
</feature>
<name>A0A914W6T4_9BILA</name>
<keyword evidence="1" id="KW-0812">Transmembrane</keyword>
<evidence type="ECO:0000313" key="2">
    <source>
        <dbReference type="Proteomes" id="UP000887566"/>
    </source>
</evidence>
<evidence type="ECO:0000313" key="3">
    <source>
        <dbReference type="WBParaSite" id="PSAMB.scaffold3193size19307.g20630.t1"/>
    </source>
</evidence>
<dbReference type="WBParaSite" id="PSAMB.scaffold3193size19307.g20630.t1">
    <property type="protein sequence ID" value="PSAMB.scaffold3193size19307.g20630.t1"/>
    <property type="gene ID" value="PSAMB.scaffold3193size19307.g20630"/>
</dbReference>
<proteinExistence type="predicted"/>
<accession>A0A914W6T4</accession>